<keyword evidence="1" id="KW-1133">Transmembrane helix</keyword>
<dbReference type="AlphaFoldDB" id="A0A1H7TF44"/>
<accession>A0A1H7TF44</accession>
<dbReference type="InterPro" id="IPR006860">
    <property type="entry name" value="FecR"/>
</dbReference>
<name>A0A1H7TF44_OLID1</name>
<protein>
    <submittedName>
        <fullName evidence="4">FecR family protein</fullName>
    </submittedName>
</protein>
<dbReference type="PANTHER" id="PTHR30273">
    <property type="entry name" value="PERIPLASMIC SIGNAL SENSOR AND SIGMA FACTOR ACTIVATOR FECR-RELATED"/>
    <property type="match status" value="1"/>
</dbReference>
<dbReference type="OrthoDB" id="1099916at2"/>
<dbReference type="Gene3D" id="2.60.120.1440">
    <property type="match status" value="1"/>
</dbReference>
<gene>
    <name evidence="4" type="ORF">SAMN05661044_03462</name>
</gene>
<reference evidence="5" key="1">
    <citation type="submission" date="2016-10" db="EMBL/GenBank/DDBJ databases">
        <authorList>
            <person name="Varghese N."/>
            <person name="Submissions S."/>
        </authorList>
    </citation>
    <scope>NUCLEOTIDE SEQUENCE [LARGE SCALE GENOMIC DNA]</scope>
    <source>
        <strain evidence="5">DSM 18733</strain>
    </source>
</reference>
<evidence type="ECO:0000256" key="1">
    <source>
        <dbReference type="SAM" id="Phobius"/>
    </source>
</evidence>
<feature type="domain" description="Protein FecR C-terminal" evidence="3">
    <location>
        <begin position="260"/>
        <end position="328"/>
    </location>
</feature>
<dbReference type="PANTHER" id="PTHR30273:SF2">
    <property type="entry name" value="PROTEIN FECR"/>
    <property type="match status" value="1"/>
</dbReference>
<feature type="domain" description="FecR protein" evidence="2">
    <location>
        <begin position="126"/>
        <end position="207"/>
    </location>
</feature>
<dbReference type="Proteomes" id="UP000199421">
    <property type="component" value="Unassembled WGS sequence"/>
</dbReference>
<sequence>MGMEDNRNKIDAQMLKRYHQGLCTPEECEQIEYWLNASTIGDELDYSHIPKNSAKENLSWAALKQQLTKEDEQASVAILHQTTNTDIKRKWTFAAASILLAACFASFAYYLISQSANIKPVNVSVVAKAGQRIKTALPDGTIVMLNAGSTLSYPKPFTGSMRSVFLEGEAWFDVKQDMHRPFILKTPNTITEVLGTQFNLNTFKNNIDEIYVESGQIKFSPAKNKTIGLILSAREGAQSTPLGKIERTATLSASAWKDGKLIFKDATLLEVCDRLSRWYGLNIKLADKNLQNIPYTAEFNNPNINVVLQNIAFVTNTSYTIKGQQIYIK</sequence>
<dbReference type="Gene3D" id="3.55.50.30">
    <property type="match status" value="1"/>
</dbReference>
<keyword evidence="1" id="KW-0472">Membrane</keyword>
<evidence type="ECO:0000259" key="2">
    <source>
        <dbReference type="Pfam" id="PF04773"/>
    </source>
</evidence>
<keyword evidence="5" id="KW-1185">Reference proteome</keyword>
<dbReference type="GO" id="GO:0016989">
    <property type="term" value="F:sigma factor antagonist activity"/>
    <property type="evidence" value="ECO:0007669"/>
    <property type="project" value="TreeGrafter"/>
</dbReference>
<dbReference type="STRING" id="407022.SAMN05661044_03462"/>
<evidence type="ECO:0000313" key="4">
    <source>
        <dbReference type="EMBL" id="SEL82467.1"/>
    </source>
</evidence>
<feature type="transmembrane region" description="Helical" evidence="1">
    <location>
        <begin position="91"/>
        <end position="112"/>
    </location>
</feature>
<dbReference type="EMBL" id="FOAF01000004">
    <property type="protein sequence ID" value="SEL82467.1"/>
    <property type="molecule type" value="Genomic_DNA"/>
</dbReference>
<dbReference type="PIRSF" id="PIRSF018266">
    <property type="entry name" value="FecR"/>
    <property type="match status" value="1"/>
</dbReference>
<dbReference type="InterPro" id="IPR012373">
    <property type="entry name" value="Ferrdict_sens_TM"/>
</dbReference>
<dbReference type="Pfam" id="PF04773">
    <property type="entry name" value="FecR"/>
    <property type="match status" value="1"/>
</dbReference>
<dbReference type="InterPro" id="IPR032508">
    <property type="entry name" value="FecR_C"/>
</dbReference>
<dbReference type="Pfam" id="PF16344">
    <property type="entry name" value="FecR_C"/>
    <property type="match status" value="1"/>
</dbReference>
<keyword evidence="1" id="KW-0812">Transmembrane</keyword>
<proteinExistence type="predicted"/>
<evidence type="ECO:0000259" key="3">
    <source>
        <dbReference type="Pfam" id="PF16344"/>
    </source>
</evidence>
<organism evidence="4 5">
    <name type="scientific">Olivibacter domesticus</name>
    <name type="common">Pseudosphingobacterium domesticum</name>
    <dbReference type="NCBI Taxonomy" id="407022"/>
    <lineage>
        <taxon>Bacteria</taxon>
        <taxon>Pseudomonadati</taxon>
        <taxon>Bacteroidota</taxon>
        <taxon>Sphingobacteriia</taxon>
        <taxon>Sphingobacteriales</taxon>
        <taxon>Sphingobacteriaceae</taxon>
        <taxon>Olivibacter</taxon>
    </lineage>
</organism>
<evidence type="ECO:0000313" key="5">
    <source>
        <dbReference type="Proteomes" id="UP000199421"/>
    </source>
</evidence>